<dbReference type="EC" id="3.6.1.1" evidence="8"/>
<evidence type="ECO:0000256" key="8">
    <source>
        <dbReference type="HAMAP-Rule" id="MF_00207"/>
    </source>
</evidence>
<dbReference type="GO" id="GO:0030145">
    <property type="term" value="F:manganese ion binding"/>
    <property type="evidence" value="ECO:0007669"/>
    <property type="project" value="UniProtKB-UniRule"/>
</dbReference>
<keyword evidence="11" id="KW-1185">Reference proteome</keyword>
<comment type="catalytic activity">
    <reaction evidence="7 8">
        <text>diphosphate + H2O = 2 phosphate + H(+)</text>
        <dbReference type="Rhea" id="RHEA:24576"/>
        <dbReference type="ChEBI" id="CHEBI:15377"/>
        <dbReference type="ChEBI" id="CHEBI:15378"/>
        <dbReference type="ChEBI" id="CHEBI:33019"/>
        <dbReference type="ChEBI" id="CHEBI:43474"/>
        <dbReference type="EC" id="3.6.1.1"/>
    </reaction>
</comment>
<dbReference type="Gene3D" id="3.90.1640.10">
    <property type="entry name" value="inorganic pyrophosphatase (n-terminal core)"/>
    <property type="match status" value="1"/>
</dbReference>
<keyword evidence="6 8" id="KW-0464">Manganese</keyword>
<evidence type="ECO:0000256" key="3">
    <source>
        <dbReference type="ARBA" id="ARBA00022490"/>
    </source>
</evidence>
<dbReference type="EMBL" id="CCDI010000001">
    <property type="protein sequence ID" value="CDQ22440.1"/>
    <property type="molecule type" value="Genomic_DNA"/>
</dbReference>
<dbReference type="AlphaFoldDB" id="A0A024P2U4"/>
<name>A0A024P2U4_9BACI</name>
<organism evidence="10 11">
    <name type="scientific">Halobacillus karajensis</name>
    <dbReference type="NCBI Taxonomy" id="195088"/>
    <lineage>
        <taxon>Bacteria</taxon>
        <taxon>Bacillati</taxon>
        <taxon>Bacillota</taxon>
        <taxon>Bacilli</taxon>
        <taxon>Bacillales</taxon>
        <taxon>Bacillaceae</taxon>
        <taxon>Halobacillus</taxon>
    </lineage>
</organism>
<dbReference type="InterPro" id="IPR038763">
    <property type="entry name" value="DHH_sf"/>
</dbReference>
<evidence type="ECO:0000256" key="5">
    <source>
        <dbReference type="ARBA" id="ARBA00022801"/>
    </source>
</evidence>
<feature type="binding site" evidence="8">
    <location>
        <position position="42"/>
    </location>
    <ligand>
        <name>Mn(2+)</name>
        <dbReference type="ChEBI" id="CHEBI:29035"/>
        <label>2</label>
    </ligand>
</feature>
<dbReference type="InterPro" id="IPR022934">
    <property type="entry name" value="Mn-dep_inorganic_PyrPase"/>
</dbReference>
<feature type="binding site" evidence="8">
    <location>
        <position position="102"/>
    </location>
    <ligand>
        <name>Mn(2+)</name>
        <dbReference type="ChEBI" id="CHEBI:29035"/>
        <label>1</label>
    </ligand>
</feature>
<dbReference type="SUPFAM" id="SSF64182">
    <property type="entry name" value="DHH phosphoesterases"/>
    <property type="match status" value="1"/>
</dbReference>
<protein>
    <recommendedName>
        <fullName evidence="8">Probable manganese-dependent inorganic pyrophosphatase</fullName>
        <ecNumber evidence="8">3.6.1.1</ecNumber>
    </recommendedName>
    <alternativeName>
        <fullName evidence="8">Pyrophosphate phospho-hydrolase</fullName>
        <shortName evidence="8">PPase</shortName>
    </alternativeName>
</protein>
<dbReference type="Proteomes" id="UP000028868">
    <property type="component" value="Unassembled WGS sequence"/>
</dbReference>
<comment type="subcellular location">
    <subcellularLocation>
        <location evidence="1 8">Cytoplasm</location>
    </subcellularLocation>
</comment>
<evidence type="ECO:0000256" key="2">
    <source>
        <dbReference type="ARBA" id="ARBA00007350"/>
    </source>
</evidence>
<evidence type="ECO:0000256" key="6">
    <source>
        <dbReference type="ARBA" id="ARBA00023211"/>
    </source>
</evidence>
<dbReference type="NCBIfam" id="NF003877">
    <property type="entry name" value="PRK05427.1"/>
    <property type="match status" value="1"/>
</dbReference>
<reference evidence="10 11" key="2">
    <citation type="submission" date="2014-05" db="EMBL/GenBank/DDBJ databases">
        <title>Draft genome sequence of Halobacillus karajensis HK-03.</title>
        <authorList>
            <person name="Khelaifia S."/>
            <person name="Croce O."/>
            <person name="Lagier J.C."/>
            <person name="Raoult D."/>
        </authorList>
    </citation>
    <scope>NUCLEOTIDE SEQUENCE [LARGE SCALE GENOMIC DNA]</scope>
    <source>
        <strain evidence="10 11">HD-03</strain>
    </source>
</reference>
<feature type="binding site" evidence="8">
    <location>
        <position position="40"/>
    </location>
    <ligand>
        <name>Mn(2+)</name>
        <dbReference type="ChEBI" id="CHEBI:29035"/>
        <label>1</label>
    </ligand>
</feature>
<feature type="binding site" evidence="8">
    <location>
        <position position="124"/>
    </location>
    <ligand>
        <name>Mn(2+)</name>
        <dbReference type="ChEBI" id="CHEBI:29035"/>
        <label>2</label>
    </ligand>
</feature>
<keyword evidence="5 8" id="KW-0378">Hydrolase</keyword>
<dbReference type="PANTHER" id="PTHR12112">
    <property type="entry name" value="BNIP - RELATED"/>
    <property type="match status" value="1"/>
</dbReference>
<reference evidence="11" key="1">
    <citation type="submission" date="2014-03" db="EMBL/GenBank/DDBJ databases">
        <authorList>
            <person name="Urmite Genomes U."/>
        </authorList>
    </citation>
    <scope>NUCLEOTIDE SEQUENCE [LARGE SCALE GENOMIC DNA]</scope>
    <source>
        <strain evidence="11">HD-03</strain>
    </source>
</reference>
<accession>A0A024P2U4</accession>
<sequence length="335" mass="36936">MDAEPNLFYNRNGQAFLHTLEKERKMIVSKTLIFGHKNPDTDTITSALVYADLKKALGEDVEPVRLGEVNGETQFALDQFNVDAPRLVERVSDEVEQVILVDHNERQQSADDIEDVQVLEVIDHHRIANFETKGPLYYRAEPVGCTATILNKLYKEKGQEVSKPMAGLMLSAIISDSLLFKSPTCTDEDRKAAEELAAIAGVNVEEYGLNMLKAGADISDKSAEELISLDAKEFDMGDKRVEIAQVNTVDTDDVLSRKSELESTIEKTVSDKGLDLFVLVVTDILESDSTVVAVGNETEAVAKAFDVELDGNQAVLEGVVSRKKQIVPPLNTYFG</sequence>
<feature type="binding site" evidence="8">
    <location>
        <position position="102"/>
    </location>
    <ligand>
        <name>Mn(2+)</name>
        <dbReference type="ChEBI" id="CHEBI:29035"/>
        <label>2</label>
    </ligand>
</feature>
<dbReference type="SMART" id="SM01131">
    <property type="entry name" value="DHHA2"/>
    <property type="match status" value="1"/>
</dbReference>
<feature type="binding site" evidence="8">
    <location>
        <position position="176"/>
    </location>
    <ligand>
        <name>Mn(2+)</name>
        <dbReference type="ChEBI" id="CHEBI:29035"/>
        <label>2</label>
    </ligand>
</feature>
<dbReference type="HAMAP" id="MF_00207">
    <property type="entry name" value="PPase_C"/>
    <property type="match status" value="1"/>
</dbReference>
<evidence type="ECO:0000256" key="1">
    <source>
        <dbReference type="ARBA" id="ARBA00004496"/>
    </source>
</evidence>
<comment type="cofactor">
    <cofactor evidence="8">
        <name>Mn(2+)</name>
        <dbReference type="ChEBI" id="CHEBI:29035"/>
    </cofactor>
    <text evidence="8">Binds 2 manganese ions per subunit.</text>
</comment>
<comment type="similarity">
    <text evidence="2 8">Belongs to the PPase class C family.</text>
</comment>
<feature type="binding site" evidence="8">
    <location>
        <position position="36"/>
    </location>
    <ligand>
        <name>Mn(2+)</name>
        <dbReference type="ChEBI" id="CHEBI:29035"/>
        <label>1</label>
    </ligand>
</feature>
<feature type="domain" description="DHHA2" evidence="9">
    <location>
        <begin position="208"/>
        <end position="334"/>
    </location>
</feature>
<evidence type="ECO:0000256" key="4">
    <source>
        <dbReference type="ARBA" id="ARBA00022723"/>
    </source>
</evidence>
<dbReference type="PANTHER" id="PTHR12112:SF22">
    <property type="entry name" value="MANGANESE-DEPENDENT INORGANIC PYROPHOSPHATASE-RELATED"/>
    <property type="match status" value="1"/>
</dbReference>
<dbReference type="InterPro" id="IPR001667">
    <property type="entry name" value="DDH_dom"/>
</dbReference>
<keyword evidence="4 8" id="KW-0479">Metal-binding</keyword>
<dbReference type="Pfam" id="PF01368">
    <property type="entry name" value="DHH"/>
    <property type="match status" value="1"/>
</dbReference>
<dbReference type="GO" id="GO:0004427">
    <property type="term" value="F:inorganic diphosphate phosphatase activity"/>
    <property type="evidence" value="ECO:0007669"/>
    <property type="project" value="UniProtKB-UniRule"/>
</dbReference>
<dbReference type="InterPro" id="IPR038222">
    <property type="entry name" value="DHHA2_dom_sf"/>
</dbReference>
<dbReference type="FunFam" id="3.90.1640.10:FF:000001">
    <property type="entry name" value="Probable manganese-dependent inorganic pyrophosphatase"/>
    <property type="match status" value="1"/>
</dbReference>
<evidence type="ECO:0000313" key="10">
    <source>
        <dbReference type="EMBL" id="CDQ22440.1"/>
    </source>
</evidence>
<proteinExistence type="inferred from homology"/>
<keyword evidence="3 8" id="KW-0963">Cytoplasm</keyword>
<comment type="caution">
    <text evidence="10">The sequence shown here is derived from an EMBL/GenBank/DDBJ whole genome shotgun (WGS) entry which is preliminary data.</text>
</comment>
<evidence type="ECO:0000256" key="7">
    <source>
        <dbReference type="ARBA" id="ARBA00047820"/>
    </source>
</evidence>
<dbReference type="Gene3D" id="3.10.310.20">
    <property type="entry name" value="DHHA2 domain"/>
    <property type="match status" value="1"/>
</dbReference>
<dbReference type="GO" id="GO:0005737">
    <property type="term" value="C:cytoplasm"/>
    <property type="evidence" value="ECO:0007669"/>
    <property type="project" value="UniProtKB-SubCell"/>
</dbReference>
<evidence type="ECO:0000259" key="9">
    <source>
        <dbReference type="SMART" id="SM01131"/>
    </source>
</evidence>
<gene>
    <name evidence="8 10" type="primary">ppaC</name>
    <name evidence="10" type="ORF">BN983_00648</name>
</gene>
<dbReference type="FunFam" id="3.10.310.20:FF:000001">
    <property type="entry name" value="Probable manganese-dependent inorganic pyrophosphatase"/>
    <property type="match status" value="1"/>
</dbReference>
<evidence type="ECO:0000313" key="11">
    <source>
        <dbReference type="Proteomes" id="UP000028868"/>
    </source>
</evidence>
<dbReference type="InterPro" id="IPR004097">
    <property type="entry name" value="DHHA2"/>
</dbReference>
<dbReference type="Pfam" id="PF02833">
    <property type="entry name" value="DHHA2"/>
    <property type="match status" value="1"/>
</dbReference>